<feature type="compositionally biased region" description="Basic and acidic residues" evidence="6">
    <location>
        <begin position="895"/>
        <end position="905"/>
    </location>
</feature>
<dbReference type="OrthoDB" id="1872342at2759"/>
<comment type="similarity">
    <text evidence="1">Belongs to the ClpA/ClpB family.</text>
</comment>
<dbReference type="PANTHER" id="PTHR43572">
    <property type="entry name" value="CHAPERONE PROTEIN CLPD, CHLOROPLASTIC"/>
    <property type="match status" value="1"/>
</dbReference>
<dbReference type="InterPro" id="IPR027417">
    <property type="entry name" value="P-loop_NTPase"/>
</dbReference>
<name>A0A6A1UWU7_9ROSI</name>
<dbReference type="FunFam" id="1.10.1780.10:FF:000005">
    <property type="entry name" value="protein SUPPRESSOR OF MAX2 1"/>
    <property type="match status" value="1"/>
</dbReference>
<dbReference type="PANTHER" id="PTHR43572:SF3">
    <property type="entry name" value="PROTEIN SMAX1-LIKE 5"/>
    <property type="match status" value="1"/>
</dbReference>
<organism evidence="8 9">
    <name type="scientific">Morella rubra</name>
    <name type="common">Chinese bayberry</name>
    <dbReference type="NCBI Taxonomy" id="262757"/>
    <lineage>
        <taxon>Eukaryota</taxon>
        <taxon>Viridiplantae</taxon>
        <taxon>Streptophyta</taxon>
        <taxon>Embryophyta</taxon>
        <taxon>Tracheophyta</taxon>
        <taxon>Spermatophyta</taxon>
        <taxon>Magnoliopsida</taxon>
        <taxon>eudicotyledons</taxon>
        <taxon>Gunneridae</taxon>
        <taxon>Pentapetalae</taxon>
        <taxon>rosids</taxon>
        <taxon>fabids</taxon>
        <taxon>Fagales</taxon>
        <taxon>Myricaceae</taxon>
        <taxon>Morella</taxon>
    </lineage>
</organism>
<dbReference type="InterPro" id="IPR036628">
    <property type="entry name" value="Clp_N_dom_sf"/>
</dbReference>
<dbReference type="AlphaFoldDB" id="A0A6A1UWU7"/>
<evidence type="ECO:0000313" key="9">
    <source>
        <dbReference type="Proteomes" id="UP000516437"/>
    </source>
</evidence>
<evidence type="ECO:0000259" key="7">
    <source>
        <dbReference type="PROSITE" id="PS51903"/>
    </source>
</evidence>
<keyword evidence="9" id="KW-1185">Reference proteome</keyword>
<evidence type="ECO:0000256" key="6">
    <source>
        <dbReference type="SAM" id="MobiDB-lite"/>
    </source>
</evidence>
<evidence type="ECO:0000256" key="1">
    <source>
        <dbReference type="ARBA" id="ARBA00008675"/>
    </source>
</evidence>
<dbReference type="SUPFAM" id="SSF81923">
    <property type="entry name" value="Double Clp-N motif"/>
    <property type="match status" value="1"/>
</dbReference>
<feature type="compositionally biased region" description="Polar residues" evidence="6">
    <location>
        <begin position="812"/>
        <end position="821"/>
    </location>
</feature>
<evidence type="ECO:0000256" key="3">
    <source>
        <dbReference type="ARBA" id="ARBA00023015"/>
    </source>
</evidence>
<protein>
    <submittedName>
        <fullName evidence="8">Chaperone protein ClpB1</fullName>
    </submittedName>
</protein>
<dbReference type="PROSITE" id="PS51903">
    <property type="entry name" value="CLP_R"/>
    <property type="match status" value="1"/>
</dbReference>
<keyword evidence="2 5" id="KW-0677">Repeat</keyword>
<dbReference type="Proteomes" id="UP000516437">
    <property type="component" value="Chromosome 8"/>
</dbReference>
<dbReference type="InterPro" id="IPR004176">
    <property type="entry name" value="Clp_R_N"/>
</dbReference>
<dbReference type="Pfam" id="PF02861">
    <property type="entry name" value="Clp_N"/>
    <property type="match status" value="1"/>
</dbReference>
<gene>
    <name evidence="8" type="ORF">CJ030_MR8G004628</name>
</gene>
<dbReference type="Pfam" id="PF23569">
    <property type="entry name" value="NBD_SMAX1"/>
    <property type="match status" value="1"/>
</dbReference>
<dbReference type="EMBL" id="RXIC02000026">
    <property type="protein sequence ID" value="KAB1204298.1"/>
    <property type="molecule type" value="Genomic_DNA"/>
</dbReference>
<keyword evidence="4" id="KW-0804">Transcription</keyword>
<dbReference type="InterPro" id="IPR058680">
    <property type="entry name" value="NBD_SMAX1-like"/>
</dbReference>
<feature type="domain" description="Clp R" evidence="7">
    <location>
        <begin position="8"/>
        <end position="171"/>
    </location>
</feature>
<feature type="region of interest" description="Disordered" evidence="6">
    <location>
        <begin position="812"/>
        <end position="862"/>
    </location>
</feature>
<evidence type="ECO:0000256" key="5">
    <source>
        <dbReference type="PROSITE-ProRule" id="PRU01251"/>
    </source>
</evidence>
<evidence type="ECO:0000256" key="4">
    <source>
        <dbReference type="ARBA" id="ARBA00023163"/>
    </source>
</evidence>
<accession>A0A6A1UWU7</accession>
<proteinExistence type="inferred from homology"/>
<dbReference type="InterPro" id="IPR051650">
    <property type="entry name" value="SL_signaling_regulator"/>
</dbReference>
<evidence type="ECO:0000256" key="2">
    <source>
        <dbReference type="ARBA" id="ARBA00022737"/>
    </source>
</evidence>
<reference evidence="8 9" key="1">
    <citation type="journal article" date="2019" name="Plant Biotechnol. J.">
        <title>The red bayberry genome and genetic basis of sex determination.</title>
        <authorList>
            <person name="Jia H.M."/>
            <person name="Jia H.J."/>
            <person name="Cai Q.L."/>
            <person name="Wang Y."/>
            <person name="Zhao H.B."/>
            <person name="Yang W.F."/>
            <person name="Wang G.Y."/>
            <person name="Li Y.H."/>
            <person name="Zhan D.L."/>
            <person name="Shen Y.T."/>
            <person name="Niu Q.F."/>
            <person name="Chang L."/>
            <person name="Qiu J."/>
            <person name="Zhao L."/>
            <person name="Xie H.B."/>
            <person name="Fu W.Y."/>
            <person name="Jin J."/>
            <person name="Li X.W."/>
            <person name="Jiao Y."/>
            <person name="Zhou C.C."/>
            <person name="Tu T."/>
            <person name="Chai C.Y."/>
            <person name="Gao J.L."/>
            <person name="Fan L.J."/>
            <person name="van de Weg E."/>
            <person name="Wang J.Y."/>
            <person name="Gao Z.S."/>
        </authorList>
    </citation>
    <scope>NUCLEOTIDE SEQUENCE [LARGE SCALE GENOMIC DNA]</scope>
    <source>
        <tissue evidence="8">Leaves</tissue>
    </source>
</reference>
<comment type="caution">
    <text evidence="8">The sequence shown here is derived from an EMBL/GenBank/DDBJ whole genome shotgun (WGS) entry which is preliminary data.</text>
</comment>
<dbReference type="Gene3D" id="1.10.1780.10">
    <property type="entry name" value="Clp, N-terminal domain"/>
    <property type="match status" value="1"/>
</dbReference>
<sequence>MRSGACAAQQTLTAEAASVLKHSLGLARRRGHAQVTPLHVAATLLSSRASLLRRACLKSQPHQTSHPLQCRALELCFNVALNRLPTTPGPLLHGQPSLSNALIAALKRAQAHQRRGCIEQQQQQPLLTIKVELEQLIISILDDPSVSRVMREAGFSSTAVKNNIEDSSATSVFQCYNSSGGVFSSPCSPSPTETQREIINPSTFWQTHFLTYSSEPNSVLFSPQKKVPTNPITGSVSVKEDIKLVFEVLASKNKRRNTVVVGDSVPVTERLLAELTARLERGEVPEELKSTHFIKFQFAPVSLRFMRKEEVEMNLAELKRKVDSLSPGGGAIVYTGDLKWTVETTFFDREGDLSSGEVSGYNPVDHLVSEIGRLVSDYGSSNRKIWLMATASYQTYMRCQIRQPPLEVQWALQAVSVPTGGLGLSLHGSSMLDSKIALTPNPYQVLETKPFSCKEEKDKLTCCAECASNYEKEAHLFKSGQQKVLPPWLQAHGTEASQKDELADLRTKWSRQCQSLHQGRHAQNPISSTLYSNQSGIGKSYSYASSYPWWPSQNSVFPDSNSISFANSALKSTSSPSFVPRFRRQQSCTIEFNFTGGTPKHPSTEPSLHSLKDTDGKELKVTLALGNSLFSDSAKLVERKSERTMQRADTCKLLQENVPWQSETIPSIAEALIDSKLAKQETWLLIQGDDSLGKRRLARAIAECIFGSADSLLLMDMTKRANEVTPCSEILVKALKTHRKLVVLVEDIDLADTQFMKFLADRYEIGRFGESSKREGSEGQVIFVLTKGGSTSYEDKNNKEFVIKLNLEVNETKTSSGTPNFDQKRKAEWDLSSKTKTPRIEEKEHASSVAGETGNSKKDFSRQSSFNTLDLNIRADDNDESEDKPGEQSPISSDLTRETTIDPRSPHGFLGLIENRFVFDRSPARDREMIELFMSKIKGSFEEVCGKQNVERFSVEERVLEEVLAGSASFPNSLFEKWLKDIFQTSLQTVKFGGKKGVDVRLCFDGKGEGGIQGDSFMGSLLPNKIQVSFMV</sequence>
<feature type="region of interest" description="Disordered" evidence="6">
    <location>
        <begin position="874"/>
        <end position="906"/>
    </location>
</feature>
<evidence type="ECO:0000313" key="8">
    <source>
        <dbReference type="EMBL" id="KAB1204298.1"/>
    </source>
</evidence>
<feature type="compositionally biased region" description="Basic and acidic residues" evidence="6">
    <location>
        <begin position="822"/>
        <end position="846"/>
    </location>
</feature>
<dbReference type="Gene3D" id="3.40.50.300">
    <property type="entry name" value="P-loop containing nucleotide triphosphate hydrolases"/>
    <property type="match status" value="1"/>
</dbReference>
<keyword evidence="3" id="KW-0805">Transcription regulation</keyword>